<reference evidence="2" key="1">
    <citation type="submission" date="2019-12" db="EMBL/GenBank/DDBJ databases">
        <title>An insight into the sialome of adult female Ixodes ricinus ticks feeding for 6 days.</title>
        <authorList>
            <person name="Perner J."/>
            <person name="Ribeiro J.M.C."/>
        </authorList>
    </citation>
    <scope>NUCLEOTIDE SEQUENCE</scope>
    <source>
        <strain evidence="2">Semi-engorged</strain>
        <tissue evidence="2">Salivary glands</tissue>
    </source>
</reference>
<dbReference type="AlphaFoldDB" id="A0A6B0UFJ3"/>
<feature type="chain" id="PRO_5025480518" evidence="1">
    <location>
        <begin position="20"/>
        <end position="98"/>
    </location>
</feature>
<feature type="signal peptide" evidence="1">
    <location>
        <begin position="1"/>
        <end position="19"/>
    </location>
</feature>
<dbReference type="EMBL" id="GIFC01005662">
    <property type="protein sequence ID" value="MXU87745.1"/>
    <property type="molecule type" value="Transcribed_RNA"/>
</dbReference>
<evidence type="ECO:0000313" key="2">
    <source>
        <dbReference type="EMBL" id="MXU87745.1"/>
    </source>
</evidence>
<name>A0A6B0UFJ3_IXORI</name>
<keyword evidence="1" id="KW-0732">Signal</keyword>
<accession>A0A6B0UFJ3</accession>
<evidence type="ECO:0000256" key="1">
    <source>
        <dbReference type="SAM" id="SignalP"/>
    </source>
</evidence>
<proteinExistence type="predicted"/>
<sequence length="98" mass="11444">MRPRLLSVICLHMLRLSSDSEWTSCTKAWLSQVSVRLKQPIMLSASRLGTPWMTSRSERRRLSTCTRRMPRRTRLGNKDGLARRRCSLASTPRQTDLW</sequence>
<organism evidence="2">
    <name type="scientific">Ixodes ricinus</name>
    <name type="common">Common tick</name>
    <name type="synonym">Acarus ricinus</name>
    <dbReference type="NCBI Taxonomy" id="34613"/>
    <lineage>
        <taxon>Eukaryota</taxon>
        <taxon>Metazoa</taxon>
        <taxon>Ecdysozoa</taxon>
        <taxon>Arthropoda</taxon>
        <taxon>Chelicerata</taxon>
        <taxon>Arachnida</taxon>
        <taxon>Acari</taxon>
        <taxon>Parasitiformes</taxon>
        <taxon>Ixodida</taxon>
        <taxon>Ixodoidea</taxon>
        <taxon>Ixodidae</taxon>
        <taxon>Ixodinae</taxon>
        <taxon>Ixodes</taxon>
    </lineage>
</organism>
<protein>
    <submittedName>
        <fullName evidence="2">Putative secreted protein</fullName>
    </submittedName>
</protein>